<evidence type="ECO:0000256" key="8">
    <source>
        <dbReference type="ARBA" id="ARBA00023136"/>
    </source>
</evidence>
<keyword evidence="4" id="KW-1134">Transmembrane beta strand</keyword>
<evidence type="ECO:0000256" key="1">
    <source>
        <dbReference type="ARBA" id="ARBA00004442"/>
    </source>
</evidence>
<evidence type="ECO:0000313" key="16">
    <source>
        <dbReference type="EMBL" id="SEP16114.1"/>
    </source>
</evidence>
<dbReference type="EMBL" id="FOEG01000013">
    <property type="protein sequence ID" value="SEP16114.1"/>
    <property type="molecule type" value="Genomic_DNA"/>
</dbReference>
<name>A0A1H8VLF0_9GAMM</name>
<feature type="region of interest" description="Disordered" evidence="11">
    <location>
        <begin position="606"/>
        <end position="638"/>
    </location>
</feature>
<dbReference type="InterPro" id="IPR005644">
    <property type="entry name" value="NolW-like"/>
</dbReference>
<proteinExistence type="inferred from homology"/>
<dbReference type="NCBIfam" id="TIGR02517">
    <property type="entry name" value="type_II_gspD"/>
    <property type="match status" value="1"/>
</dbReference>
<evidence type="ECO:0000259" key="14">
    <source>
        <dbReference type="Pfam" id="PF03958"/>
    </source>
</evidence>
<feature type="domain" description="Type II/III secretion system secretin-like" evidence="13">
    <location>
        <begin position="421"/>
        <end position="585"/>
    </location>
</feature>
<dbReference type="Pfam" id="PF03958">
    <property type="entry name" value="Secretin_N"/>
    <property type="match status" value="3"/>
</dbReference>
<evidence type="ECO:0000256" key="3">
    <source>
        <dbReference type="ARBA" id="ARBA00022448"/>
    </source>
</evidence>
<dbReference type="AlphaFoldDB" id="A0A1H8VLF0"/>
<dbReference type="PANTHER" id="PTHR30332:SF24">
    <property type="entry name" value="SECRETIN GSPD-RELATED"/>
    <property type="match status" value="1"/>
</dbReference>
<dbReference type="Gene3D" id="3.30.1370.120">
    <property type="match status" value="3"/>
</dbReference>
<evidence type="ECO:0000256" key="12">
    <source>
        <dbReference type="SAM" id="SignalP"/>
    </source>
</evidence>
<keyword evidence="9" id="KW-0998">Cell outer membrane</keyword>
<dbReference type="GO" id="GO:0009279">
    <property type="term" value="C:cell outer membrane"/>
    <property type="evidence" value="ECO:0007669"/>
    <property type="project" value="UniProtKB-SubCell"/>
</dbReference>
<evidence type="ECO:0000256" key="7">
    <source>
        <dbReference type="ARBA" id="ARBA00022927"/>
    </source>
</evidence>
<evidence type="ECO:0000259" key="13">
    <source>
        <dbReference type="Pfam" id="PF00263"/>
    </source>
</evidence>
<gene>
    <name evidence="16" type="ORF">SAMN04488052_11355</name>
</gene>
<dbReference type="InterPro" id="IPR050810">
    <property type="entry name" value="Bact_Secretion_Sys_Channel"/>
</dbReference>
<dbReference type="GO" id="GO:0015628">
    <property type="term" value="P:protein secretion by the type II secretion system"/>
    <property type="evidence" value="ECO:0007669"/>
    <property type="project" value="InterPro"/>
</dbReference>
<evidence type="ECO:0000256" key="11">
    <source>
        <dbReference type="SAM" id="MobiDB-lite"/>
    </source>
</evidence>
<dbReference type="GO" id="GO:0015627">
    <property type="term" value="C:type II protein secretion system complex"/>
    <property type="evidence" value="ECO:0007669"/>
    <property type="project" value="InterPro"/>
</dbReference>
<feature type="domain" description="NolW-like" evidence="14">
    <location>
        <begin position="266"/>
        <end position="341"/>
    </location>
</feature>
<evidence type="ECO:0000256" key="4">
    <source>
        <dbReference type="ARBA" id="ARBA00022452"/>
    </source>
</evidence>
<dbReference type="InterPro" id="IPR001775">
    <property type="entry name" value="GspD/PilQ"/>
</dbReference>
<feature type="domain" description="GspD-like N0" evidence="15">
    <location>
        <begin position="38"/>
        <end position="107"/>
    </location>
</feature>
<comment type="similarity">
    <text evidence="2">Belongs to the bacterial secretin family. GSP D subfamily.</text>
</comment>
<evidence type="ECO:0000256" key="6">
    <source>
        <dbReference type="ARBA" id="ARBA00022729"/>
    </source>
</evidence>
<dbReference type="PROSITE" id="PS00875">
    <property type="entry name" value="T2SP_D"/>
    <property type="match status" value="1"/>
</dbReference>
<dbReference type="InterPro" id="IPR049371">
    <property type="entry name" value="GspD-like_N0"/>
</dbReference>
<keyword evidence="5" id="KW-0812">Transmembrane</keyword>
<keyword evidence="17" id="KW-1185">Reference proteome</keyword>
<keyword evidence="8" id="KW-0472">Membrane</keyword>
<keyword evidence="7" id="KW-0653">Protein transport</keyword>
<evidence type="ECO:0000256" key="10">
    <source>
        <dbReference type="RuleBase" id="RU004004"/>
    </source>
</evidence>
<protein>
    <submittedName>
        <fullName evidence="16">General secretion pathway protein D</fullName>
    </submittedName>
</protein>
<reference evidence="16 17" key="1">
    <citation type="submission" date="2016-10" db="EMBL/GenBank/DDBJ databases">
        <authorList>
            <person name="de Groot N.N."/>
        </authorList>
    </citation>
    <scope>NUCLEOTIDE SEQUENCE [LARGE SCALE GENOMIC DNA]</scope>
    <source>
        <strain evidence="16 17">CGMCC 1.6291</strain>
    </source>
</reference>
<dbReference type="Proteomes" id="UP000199657">
    <property type="component" value="Unassembled WGS sequence"/>
</dbReference>
<feature type="signal peptide" evidence="12">
    <location>
        <begin position="1"/>
        <end position="23"/>
    </location>
</feature>
<keyword evidence="3 10" id="KW-0813">Transport</keyword>
<dbReference type="PRINTS" id="PR00811">
    <property type="entry name" value="BCTERIALGSPD"/>
</dbReference>
<feature type="chain" id="PRO_5011623018" evidence="12">
    <location>
        <begin position="24"/>
        <end position="638"/>
    </location>
</feature>
<dbReference type="STRING" id="406100.SAMN04488052_11355"/>
<evidence type="ECO:0000256" key="9">
    <source>
        <dbReference type="ARBA" id="ARBA00023237"/>
    </source>
</evidence>
<feature type="domain" description="NolW-like" evidence="14">
    <location>
        <begin position="130"/>
        <end position="190"/>
    </location>
</feature>
<dbReference type="Pfam" id="PF21305">
    <property type="entry name" value="type_II_gspD_N0"/>
    <property type="match status" value="1"/>
</dbReference>
<dbReference type="InterPro" id="IPR013356">
    <property type="entry name" value="T2SS_GspD"/>
</dbReference>
<organism evidence="16 17">
    <name type="scientific">Aquisalimonas asiatica</name>
    <dbReference type="NCBI Taxonomy" id="406100"/>
    <lineage>
        <taxon>Bacteria</taxon>
        <taxon>Pseudomonadati</taxon>
        <taxon>Pseudomonadota</taxon>
        <taxon>Gammaproteobacteria</taxon>
        <taxon>Chromatiales</taxon>
        <taxon>Ectothiorhodospiraceae</taxon>
        <taxon>Aquisalimonas</taxon>
    </lineage>
</organism>
<dbReference type="InterPro" id="IPR004845">
    <property type="entry name" value="T2SS_GspD_CS"/>
</dbReference>
<dbReference type="Pfam" id="PF00263">
    <property type="entry name" value="Secretin"/>
    <property type="match status" value="1"/>
</dbReference>
<sequence>MMAWRTLLLAAALSVGLLSAAVAQDDAVDVDSDDRVTLNLQEADITALINTVADVTGRNFIIDPRVRGTVTVVTSEPMDEDALYRVFLSILETHGFATIPTGDIIKIVPDATAKQLATGESPEAPGDMVTAVMHVENVPVAQLVPILRPLVPQEGHLAAYPPANALIISDRAGNMERIQRLVDDVDQAGDEDVDVVRVENASASEIARILQSLQRTDAEARPGAELRIAVDERTGSILLSGDRNQRLRMRALIAELDEPEEDEGDTHVIYLRYARAEDMVETLTGVSENIQERREAENSADGPAVSIQADEATNALVITAQPNLVDSLRRVIERLDIRRAQIMVEAAIAEISTERDAERGVQWFADGGGDGAVGLTRFGGIGTPIESLLTLDTDSPQLGDGVSAVIGDLDSRVQFGAFVRALSQDRDTNILSTPSLVTMDNQEAEIRVAENRPFITGQFSQEGRNVANPFQTIDREDVGIILTITPQINEGDAIRLDIEQEASNVIGETSEAGPITNRRTIKTSVLADDGQVIALGGLMDDEVQEQEQRVPGLGSLPFLGELFRYRSTSETKRNLMVFMQPNIIRDSATAEGLTGRKYSYMRAQQLHQRERDTRLRDTDSPALPRLDRPELPTPFAGD</sequence>
<evidence type="ECO:0000256" key="5">
    <source>
        <dbReference type="ARBA" id="ARBA00022692"/>
    </source>
</evidence>
<accession>A0A1H8VLF0</accession>
<evidence type="ECO:0000259" key="15">
    <source>
        <dbReference type="Pfam" id="PF21305"/>
    </source>
</evidence>
<keyword evidence="6 12" id="KW-0732">Signal</keyword>
<dbReference type="InterPro" id="IPR004846">
    <property type="entry name" value="T2SS/T3SS_dom"/>
</dbReference>
<comment type="subcellular location">
    <subcellularLocation>
        <location evidence="1 10">Cell outer membrane</location>
    </subcellularLocation>
</comment>
<feature type="compositionally biased region" description="Basic and acidic residues" evidence="11">
    <location>
        <begin position="607"/>
        <end position="630"/>
    </location>
</feature>
<dbReference type="InterPro" id="IPR038591">
    <property type="entry name" value="NolW-like_sf"/>
</dbReference>
<feature type="domain" description="NolW-like" evidence="14">
    <location>
        <begin position="194"/>
        <end position="260"/>
    </location>
</feature>
<dbReference type="PANTHER" id="PTHR30332">
    <property type="entry name" value="PROBABLE GENERAL SECRETION PATHWAY PROTEIN D"/>
    <property type="match status" value="1"/>
</dbReference>
<evidence type="ECO:0000256" key="2">
    <source>
        <dbReference type="ARBA" id="ARBA00006980"/>
    </source>
</evidence>
<dbReference type="OrthoDB" id="9775455at2"/>
<evidence type="ECO:0000313" key="17">
    <source>
        <dbReference type="Proteomes" id="UP000199657"/>
    </source>
</evidence>